<dbReference type="GO" id="GO:0008990">
    <property type="term" value="F:rRNA (guanine-N2-)-methyltransferase activity"/>
    <property type="evidence" value="ECO:0007669"/>
    <property type="project" value="UniProtKB-UniRule"/>
</dbReference>
<keyword evidence="1" id="KW-0963">Cytoplasm</keyword>
<dbReference type="SUPFAM" id="SSF53335">
    <property type="entry name" value="S-adenosyl-L-methionine-dependent methyltransferases"/>
    <property type="match status" value="1"/>
</dbReference>
<comment type="function">
    <text evidence="1">Specifically methylates the guanosine in position 1516 of 16S rRNA.</text>
</comment>
<protein>
    <recommendedName>
        <fullName evidence="1">Ribosomal RNA small subunit methyltransferase J</fullName>
        <ecNumber evidence="1">2.1.1.242</ecNumber>
    </recommendedName>
    <alternativeName>
        <fullName evidence="1">16S rRNA m2G1516 methyltransferase</fullName>
    </alternativeName>
    <alternativeName>
        <fullName evidence="1">rRNA (guanine-N(2)-)-methyltransferase</fullName>
    </alternativeName>
</protein>
<reference evidence="2 3" key="1">
    <citation type="submission" date="2023-08" db="EMBL/GenBank/DDBJ databases">
        <title>Pleionea litopenaei sp. nov., isolated from stomach of juvenile Litopenaeus vannamei.</title>
        <authorList>
            <person name="Rho A.M."/>
            <person name="Hwang C.Y."/>
        </authorList>
    </citation>
    <scope>NUCLEOTIDE SEQUENCE [LARGE SCALE GENOMIC DNA]</scope>
    <source>
        <strain evidence="2 3">HL-JVS1</strain>
    </source>
</reference>
<dbReference type="Proteomes" id="UP001239782">
    <property type="component" value="Chromosome"/>
</dbReference>
<dbReference type="InterPro" id="IPR029063">
    <property type="entry name" value="SAM-dependent_MTases_sf"/>
</dbReference>
<dbReference type="RefSeq" id="WP_309201131.1">
    <property type="nucleotide sequence ID" value="NZ_CP133548.1"/>
</dbReference>
<dbReference type="AlphaFoldDB" id="A0AA51RR46"/>
<feature type="binding site" evidence="1">
    <location>
        <position position="167"/>
    </location>
    <ligand>
        <name>S-adenosyl-L-methionine</name>
        <dbReference type="ChEBI" id="CHEBI:59789"/>
    </ligand>
</feature>
<keyword evidence="1 2" id="KW-0808">Transferase</keyword>
<evidence type="ECO:0000313" key="2">
    <source>
        <dbReference type="EMBL" id="WMS85979.1"/>
    </source>
</evidence>
<keyword evidence="3" id="KW-1185">Reference proteome</keyword>
<name>A0AA51RR46_9GAMM</name>
<gene>
    <name evidence="1" type="primary">rsmJ</name>
    <name evidence="2" type="ORF">Q9312_12200</name>
</gene>
<evidence type="ECO:0000256" key="1">
    <source>
        <dbReference type="HAMAP-Rule" id="MF_01523"/>
    </source>
</evidence>
<organism evidence="2 3">
    <name type="scientific">Pleionea litopenaei</name>
    <dbReference type="NCBI Taxonomy" id="3070815"/>
    <lineage>
        <taxon>Bacteria</taxon>
        <taxon>Pseudomonadati</taxon>
        <taxon>Pseudomonadota</taxon>
        <taxon>Gammaproteobacteria</taxon>
        <taxon>Oceanospirillales</taxon>
        <taxon>Pleioneaceae</taxon>
        <taxon>Pleionea</taxon>
    </lineage>
</organism>
<feature type="binding site" evidence="1">
    <location>
        <begin position="117"/>
        <end position="118"/>
    </location>
    <ligand>
        <name>S-adenosyl-L-methionine</name>
        <dbReference type="ChEBI" id="CHEBI:59789"/>
    </ligand>
</feature>
<keyword evidence="1 2" id="KW-0489">Methyltransferase</keyword>
<dbReference type="PANTHER" id="PTHR36112:SF1">
    <property type="entry name" value="RIBOSOMAL RNA SMALL SUBUNIT METHYLTRANSFERASE J"/>
    <property type="match status" value="1"/>
</dbReference>
<sequence>MLKIATQNKELSQAIADVGYFSECPERSDVLWWLDYSSDNKLSLSGKLTDSTFDIFFDFNDPSLMYRLKNGGGRKEPLAKAIGLKGNSCPSVIDATTGMGRESFLLAHLGCHVTSLERNPVIFSLLNNALSRYQKQSTLNWSLLNHDSIQYLSGLQNESRPDVVYLDPMFPERSKSAAVKKEMRVFKQLAGEDLDADMLLTAALNAATQRVVVKRPKSAPFLNQQSPSHQIVSKKHRFDVYLSH</sequence>
<dbReference type="Pfam" id="PF04445">
    <property type="entry name" value="SAM_MT"/>
    <property type="match status" value="1"/>
</dbReference>
<dbReference type="EC" id="2.1.1.242" evidence="1"/>
<dbReference type="GO" id="GO:0005737">
    <property type="term" value="C:cytoplasm"/>
    <property type="evidence" value="ECO:0007669"/>
    <property type="project" value="UniProtKB-SubCell"/>
</dbReference>
<evidence type="ECO:0000313" key="3">
    <source>
        <dbReference type="Proteomes" id="UP001239782"/>
    </source>
</evidence>
<proteinExistence type="inferred from homology"/>
<comment type="caution">
    <text evidence="1">Lacks conserved residue(s) required for the propagation of feature annotation.</text>
</comment>
<dbReference type="KEGG" id="plei:Q9312_12200"/>
<dbReference type="InterPro" id="IPR007536">
    <property type="entry name" value="16SrRNA_methylTrfase_J"/>
</dbReference>
<dbReference type="Gene3D" id="3.40.50.150">
    <property type="entry name" value="Vaccinia Virus protein VP39"/>
    <property type="match status" value="1"/>
</dbReference>
<dbReference type="HAMAP" id="MF_01523">
    <property type="entry name" value="16SrRNA_methyltr_J"/>
    <property type="match status" value="1"/>
</dbReference>
<comment type="similarity">
    <text evidence="1">Belongs to the methyltransferase superfamily. RsmJ family.</text>
</comment>
<comment type="subcellular location">
    <subcellularLocation>
        <location evidence="1">Cytoplasm</location>
    </subcellularLocation>
</comment>
<feature type="binding site" evidence="1">
    <location>
        <begin position="101"/>
        <end position="102"/>
    </location>
    <ligand>
        <name>S-adenosyl-L-methionine</name>
        <dbReference type="ChEBI" id="CHEBI:59789"/>
    </ligand>
</feature>
<dbReference type="CDD" id="cd02440">
    <property type="entry name" value="AdoMet_MTases"/>
    <property type="match status" value="1"/>
</dbReference>
<keyword evidence="1" id="KW-0949">S-adenosyl-L-methionine</keyword>
<comment type="catalytic activity">
    <reaction evidence="1">
        <text>guanosine(1516) in 16S rRNA + S-adenosyl-L-methionine = N(2)-methylguanosine(1516) in 16S rRNA + S-adenosyl-L-homocysteine + H(+)</text>
        <dbReference type="Rhea" id="RHEA:43220"/>
        <dbReference type="Rhea" id="RHEA-COMP:10412"/>
        <dbReference type="Rhea" id="RHEA-COMP:10413"/>
        <dbReference type="ChEBI" id="CHEBI:15378"/>
        <dbReference type="ChEBI" id="CHEBI:57856"/>
        <dbReference type="ChEBI" id="CHEBI:59789"/>
        <dbReference type="ChEBI" id="CHEBI:74269"/>
        <dbReference type="ChEBI" id="CHEBI:74481"/>
        <dbReference type="EC" id="2.1.1.242"/>
    </reaction>
</comment>
<dbReference type="PANTHER" id="PTHR36112">
    <property type="entry name" value="RIBOSOMAL RNA SMALL SUBUNIT METHYLTRANSFERASE J"/>
    <property type="match status" value="1"/>
</dbReference>
<accession>A0AA51RR46</accession>
<dbReference type="EMBL" id="CP133548">
    <property type="protein sequence ID" value="WMS85979.1"/>
    <property type="molecule type" value="Genomic_DNA"/>
</dbReference>
<keyword evidence="1" id="KW-0698">rRNA processing</keyword>